<proteinExistence type="predicted"/>
<name>A0AAP0EFU7_9MAGN</name>
<dbReference type="Proteomes" id="UP001420932">
    <property type="component" value="Unassembled WGS sequence"/>
</dbReference>
<reference evidence="1 2" key="1">
    <citation type="submission" date="2024-01" db="EMBL/GenBank/DDBJ databases">
        <title>Genome assemblies of Stephania.</title>
        <authorList>
            <person name="Yang L."/>
        </authorList>
    </citation>
    <scope>NUCLEOTIDE SEQUENCE [LARGE SCALE GENOMIC DNA]</scope>
    <source>
        <strain evidence="1">YNDBR</strain>
        <tissue evidence="1">Leaf</tissue>
    </source>
</reference>
<gene>
    <name evidence="1" type="ORF">Syun_027532</name>
</gene>
<protein>
    <submittedName>
        <fullName evidence="1">Uncharacterized protein</fullName>
    </submittedName>
</protein>
<dbReference type="EMBL" id="JBBNAF010000012">
    <property type="protein sequence ID" value="KAK9092621.1"/>
    <property type="molecule type" value="Genomic_DNA"/>
</dbReference>
<sequence>MPLLLSARRCAPNIMSNISLPFVNLCTVLVKSSTSLTKAYLSSMTSFKSLWRSLMVSFCDSISLIAMVKLFLSCLVFLTSFSNSFLSSSRFGTSSKSSTLSKLKELEFTSPCAMRQSIAFSLFDSDSELGDDESSQVALKLFFPFFLSNTFLDLQSALM</sequence>
<accession>A0AAP0EFU7</accession>
<keyword evidence="2" id="KW-1185">Reference proteome</keyword>
<evidence type="ECO:0000313" key="1">
    <source>
        <dbReference type="EMBL" id="KAK9092621.1"/>
    </source>
</evidence>
<dbReference type="AlphaFoldDB" id="A0AAP0EFU7"/>
<evidence type="ECO:0000313" key="2">
    <source>
        <dbReference type="Proteomes" id="UP001420932"/>
    </source>
</evidence>
<organism evidence="1 2">
    <name type="scientific">Stephania yunnanensis</name>
    <dbReference type="NCBI Taxonomy" id="152371"/>
    <lineage>
        <taxon>Eukaryota</taxon>
        <taxon>Viridiplantae</taxon>
        <taxon>Streptophyta</taxon>
        <taxon>Embryophyta</taxon>
        <taxon>Tracheophyta</taxon>
        <taxon>Spermatophyta</taxon>
        <taxon>Magnoliopsida</taxon>
        <taxon>Ranunculales</taxon>
        <taxon>Menispermaceae</taxon>
        <taxon>Menispermoideae</taxon>
        <taxon>Cissampelideae</taxon>
        <taxon>Stephania</taxon>
    </lineage>
</organism>
<comment type="caution">
    <text evidence="1">The sequence shown here is derived from an EMBL/GenBank/DDBJ whole genome shotgun (WGS) entry which is preliminary data.</text>
</comment>